<dbReference type="PANTHER" id="PTHR16305:SF28">
    <property type="entry name" value="GUANYLATE CYCLASE DOMAIN-CONTAINING PROTEIN"/>
    <property type="match status" value="1"/>
</dbReference>
<dbReference type="InterPro" id="IPR019734">
    <property type="entry name" value="TPR_rpt"/>
</dbReference>
<dbReference type="InterPro" id="IPR041664">
    <property type="entry name" value="AAA_16"/>
</dbReference>
<dbReference type="Pfam" id="PF13191">
    <property type="entry name" value="AAA_16"/>
    <property type="match status" value="1"/>
</dbReference>
<dbReference type="InterPro" id="IPR001054">
    <property type="entry name" value="A/G_cyclase"/>
</dbReference>
<comment type="caution">
    <text evidence="5">The sequence shown here is derived from an EMBL/GenBank/DDBJ whole genome shotgun (WGS) entry which is preliminary data.</text>
</comment>
<reference evidence="5 6" key="1">
    <citation type="submission" date="2015-07" db="EMBL/GenBank/DDBJ databases">
        <title>Whole genome sequence of Herpetosiphon geysericola DSM 7119.</title>
        <authorList>
            <person name="Hemp J."/>
            <person name="Ward L.M."/>
            <person name="Pace L.A."/>
            <person name="Fischer W.W."/>
        </authorList>
    </citation>
    <scope>NUCLEOTIDE SEQUENCE [LARGE SCALE GENOMIC DNA]</scope>
    <source>
        <strain evidence="5 6">DSM 7119</strain>
    </source>
</reference>
<dbReference type="InterPro" id="IPR027417">
    <property type="entry name" value="P-loop_NTPase"/>
</dbReference>
<name>A0A0P6YHW0_9CHLR</name>
<dbReference type="Pfam" id="PF00211">
    <property type="entry name" value="Guanylate_cyc"/>
    <property type="match status" value="1"/>
</dbReference>
<proteinExistence type="predicted"/>
<dbReference type="Gene3D" id="3.40.50.300">
    <property type="entry name" value="P-loop containing nucleotide triphosphate hydrolases"/>
    <property type="match status" value="1"/>
</dbReference>
<dbReference type="SMART" id="SM00044">
    <property type="entry name" value="CYCc"/>
    <property type="match status" value="1"/>
</dbReference>
<dbReference type="CDD" id="cd07302">
    <property type="entry name" value="CHD"/>
    <property type="match status" value="1"/>
</dbReference>
<keyword evidence="1" id="KW-0547">Nucleotide-binding</keyword>
<organism evidence="5 6">
    <name type="scientific">Herpetosiphon geysericola</name>
    <dbReference type="NCBI Taxonomy" id="70996"/>
    <lineage>
        <taxon>Bacteria</taxon>
        <taxon>Bacillati</taxon>
        <taxon>Chloroflexota</taxon>
        <taxon>Chloroflexia</taxon>
        <taxon>Herpetosiphonales</taxon>
        <taxon>Herpetosiphonaceae</taxon>
        <taxon>Herpetosiphon</taxon>
    </lineage>
</organism>
<dbReference type="InterPro" id="IPR011990">
    <property type="entry name" value="TPR-like_helical_dom_sf"/>
</dbReference>
<dbReference type="GO" id="GO:0009190">
    <property type="term" value="P:cyclic nucleotide biosynthetic process"/>
    <property type="evidence" value="ECO:0007669"/>
    <property type="project" value="InterPro"/>
</dbReference>
<dbReference type="GO" id="GO:0005737">
    <property type="term" value="C:cytoplasm"/>
    <property type="evidence" value="ECO:0007669"/>
    <property type="project" value="TreeGrafter"/>
</dbReference>
<dbReference type="AlphaFoldDB" id="A0A0P6YHW0"/>
<dbReference type="GO" id="GO:0004016">
    <property type="term" value="F:adenylate cyclase activity"/>
    <property type="evidence" value="ECO:0007669"/>
    <property type="project" value="TreeGrafter"/>
</dbReference>
<feature type="domain" description="Guanylate cyclase" evidence="4">
    <location>
        <begin position="70"/>
        <end position="201"/>
    </location>
</feature>
<dbReference type="Pfam" id="PF12773">
    <property type="entry name" value="DZR"/>
    <property type="match status" value="1"/>
</dbReference>
<dbReference type="STRING" id="70996.SE18_20190"/>
<dbReference type="SUPFAM" id="SSF55073">
    <property type="entry name" value="Nucleotide cyclase"/>
    <property type="match status" value="1"/>
</dbReference>
<protein>
    <recommendedName>
        <fullName evidence="4">Guanylate cyclase domain-containing protein</fullName>
    </recommendedName>
</protein>
<dbReference type="Proteomes" id="UP000050277">
    <property type="component" value="Unassembled WGS sequence"/>
</dbReference>
<dbReference type="GO" id="GO:0035556">
    <property type="term" value="P:intracellular signal transduction"/>
    <property type="evidence" value="ECO:0007669"/>
    <property type="project" value="InterPro"/>
</dbReference>
<dbReference type="RefSeq" id="WP_054536272.1">
    <property type="nucleotide sequence ID" value="NZ_LGKP01000032.1"/>
</dbReference>
<evidence type="ECO:0000256" key="2">
    <source>
        <dbReference type="ARBA" id="ARBA00022840"/>
    </source>
</evidence>
<dbReference type="GO" id="GO:0005524">
    <property type="term" value="F:ATP binding"/>
    <property type="evidence" value="ECO:0007669"/>
    <property type="project" value="UniProtKB-KW"/>
</dbReference>
<keyword evidence="2" id="KW-0067">ATP-binding</keyword>
<dbReference type="SMART" id="SM00028">
    <property type="entry name" value="TPR"/>
    <property type="match status" value="7"/>
</dbReference>
<dbReference type="SUPFAM" id="SSF48452">
    <property type="entry name" value="TPR-like"/>
    <property type="match status" value="3"/>
</dbReference>
<keyword evidence="3" id="KW-0802">TPR repeat</keyword>
<dbReference type="PROSITE" id="PS50125">
    <property type="entry name" value="GUANYLATE_CYCLASE_2"/>
    <property type="match status" value="1"/>
</dbReference>
<sequence length="1123" mass="124500">MTVQTTTCCSTCNFAENPPSARFCGNCASPLPLHCFSCGAANPPGFRFCGTCATALIEYVPAATTRRVVTILFADVCNYTNLTNRLGAEHMYSLLDPCLRRLGETVRRFEGTIDKFTGDGLMAVFGMPVALEAHAAQAAYAALAMFEELAAYNETIAHAGVQFQIRVGLASGEVIAGLLGSDRYSDLTVIGGPVNLAARLQQVTDAGTIMVDDDLAQNLQQNFVFSEQHTVSLKGFEQPIAAAILAGKQLSQTVVDGSFALPLIGRDAELHNLIGATELLHNGMGGVIGLTGRAGVGKTRLTGEIIQHLHSRDVKVLVNDCSSATRIVPYSAFLGLIRQLFQIDHADSAATMHHKIQLLIHELGNMPLDLMPYIEYLLSLDFIDQSLAERVQHLDAAQLKRHVFLAIRELFVACTRQQSMAIVIDDVQWADDLSLELLEFIAETFDASSLLLYLVARDDETPQIRQTFNRILAQARQRGLVLELNSLSTEAAEALIKQILPQASAVMIEHLVRQADGVPFYLEELARHALHAGLDIQAQSSDSLQMPTMPLSLQALMRSRYDRLPTDLALSLAIASVIGRRFSQQLLSQLRPEQPISEQLQQLQQRGFVQPVANHHDDWSFSHLLLQETIYASLLHQQRHMLHGEVALALEAQAGEHPELYIDALAYHFSHSQLTHKALEYLLLAAQRAASRFANDDALRLYDQALPLLSALEPPIPEHGTSLFHGRGDILSFVGRYDEARVAYQQALGMIQPMPENEATHATILRQLAATYEKQGNYDEAMQHLEQARLVLADGALLDHARIDCDAGWIAFHRGNLDQAERLLNNALTISELNNHHGLQALAANRLAGTFWQRGNLKGAQALVNQSLAVSRYLGDLPAMSRALNNLGVIAMELADWHAAANYYEQSLETTQAIGDLNGQILAINNRSHCMMMLGSFNDALRFSQMAYRLARQIGAKLHMATALIQQGTISFYVQDYQRARGYYLQAEKLYCELHHYDPKRVIIAEMLGRIAFVEGRRACANRMAKRAIRLAKQLDEPQSLFRSQVLQIYLQAYNGQRREASEAIDQLLQLSLNNNYLLALGLTIGATIKRLNGDYTVALAHQERAEILFEQMNTPTMLREYV</sequence>
<evidence type="ECO:0000313" key="5">
    <source>
        <dbReference type="EMBL" id="KPL81923.1"/>
    </source>
</evidence>
<dbReference type="InterPro" id="IPR029787">
    <property type="entry name" value="Nucleotide_cyclase"/>
</dbReference>
<evidence type="ECO:0000256" key="3">
    <source>
        <dbReference type="PROSITE-ProRule" id="PRU00339"/>
    </source>
</evidence>
<accession>A0A0P6YHW0</accession>
<dbReference type="PANTHER" id="PTHR16305">
    <property type="entry name" value="TESTICULAR SOLUBLE ADENYLYL CYCLASE"/>
    <property type="match status" value="1"/>
</dbReference>
<feature type="repeat" description="TPR" evidence="3">
    <location>
        <begin position="762"/>
        <end position="795"/>
    </location>
</feature>
<dbReference type="EMBL" id="LGKP01000032">
    <property type="protein sequence ID" value="KPL81923.1"/>
    <property type="molecule type" value="Genomic_DNA"/>
</dbReference>
<dbReference type="SUPFAM" id="SSF52540">
    <property type="entry name" value="P-loop containing nucleoside triphosphate hydrolases"/>
    <property type="match status" value="1"/>
</dbReference>
<dbReference type="Gene3D" id="1.25.40.10">
    <property type="entry name" value="Tetratricopeptide repeat domain"/>
    <property type="match status" value="3"/>
</dbReference>
<dbReference type="InterPro" id="IPR025874">
    <property type="entry name" value="DZR"/>
</dbReference>
<keyword evidence="6" id="KW-1185">Reference proteome</keyword>
<evidence type="ECO:0000256" key="1">
    <source>
        <dbReference type="ARBA" id="ARBA00022741"/>
    </source>
</evidence>
<evidence type="ECO:0000313" key="6">
    <source>
        <dbReference type="Proteomes" id="UP000050277"/>
    </source>
</evidence>
<evidence type="ECO:0000259" key="4">
    <source>
        <dbReference type="PROSITE" id="PS50125"/>
    </source>
</evidence>
<dbReference type="Gene3D" id="3.30.70.1230">
    <property type="entry name" value="Nucleotide cyclase"/>
    <property type="match status" value="1"/>
</dbReference>
<dbReference type="OrthoDB" id="134656at2"/>
<dbReference type="PROSITE" id="PS50005">
    <property type="entry name" value="TPR"/>
    <property type="match status" value="1"/>
</dbReference>
<gene>
    <name evidence="5" type="ORF">SE18_20190</name>
</gene>
<dbReference type="Pfam" id="PF13424">
    <property type="entry name" value="TPR_12"/>
    <property type="match status" value="2"/>
</dbReference>